<keyword evidence="4" id="KW-1185">Reference proteome</keyword>
<protein>
    <recommendedName>
        <fullName evidence="5">PepSY domain-containing protein</fullName>
    </recommendedName>
</protein>
<feature type="region of interest" description="Disordered" evidence="1">
    <location>
        <begin position="82"/>
        <end position="185"/>
    </location>
</feature>
<proteinExistence type="predicted"/>
<organism evidence="3 4">
    <name type="scientific">Pseudaestuariivita atlantica</name>
    <dbReference type="NCBI Taxonomy" id="1317121"/>
    <lineage>
        <taxon>Bacteria</taxon>
        <taxon>Pseudomonadati</taxon>
        <taxon>Pseudomonadota</taxon>
        <taxon>Alphaproteobacteria</taxon>
        <taxon>Rhodobacterales</taxon>
        <taxon>Paracoccaceae</taxon>
        <taxon>Pseudaestuariivita</taxon>
    </lineage>
</organism>
<dbReference type="RefSeq" id="WP_050528929.1">
    <property type="nucleotide sequence ID" value="NZ_AQQZ01000001.1"/>
</dbReference>
<name>A0A0L1JTY3_9RHOB</name>
<comment type="caution">
    <text evidence="3">The sequence shown here is derived from an EMBL/GenBank/DDBJ whole genome shotgun (WGS) entry which is preliminary data.</text>
</comment>
<evidence type="ECO:0000256" key="2">
    <source>
        <dbReference type="SAM" id="SignalP"/>
    </source>
</evidence>
<feature type="compositionally biased region" description="Acidic residues" evidence="1">
    <location>
        <begin position="123"/>
        <end position="185"/>
    </location>
</feature>
<gene>
    <name evidence="3" type="ORF">ATO11_00775</name>
</gene>
<dbReference type="Proteomes" id="UP000036938">
    <property type="component" value="Unassembled WGS sequence"/>
</dbReference>
<evidence type="ECO:0008006" key="5">
    <source>
        <dbReference type="Google" id="ProtNLM"/>
    </source>
</evidence>
<evidence type="ECO:0000313" key="4">
    <source>
        <dbReference type="Proteomes" id="UP000036938"/>
    </source>
</evidence>
<evidence type="ECO:0000313" key="3">
    <source>
        <dbReference type="EMBL" id="KNG95210.1"/>
    </source>
</evidence>
<sequence length="185" mass="20498">MFKRTPIFATATAIILAGSVAMADSFSDRVIENLQAEGFTGIEVKNGLTQTKVEAVRGDRKLEVIYDRATGSILKQEWEAADANDLRDGVEVQSTSRDFVDDGDDDGEDHTSGTDDSGSGGYDDGDDDHDEDKDDDDHDDDENDDTDDHDEDDDDDDDEDDDDEDEDDDDDHDDDEDDDDEDDND</sequence>
<accession>A0A0L1JTY3</accession>
<keyword evidence="2" id="KW-0732">Signal</keyword>
<feature type="signal peptide" evidence="2">
    <location>
        <begin position="1"/>
        <end position="23"/>
    </location>
</feature>
<evidence type="ECO:0000256" key="1">
    <source>
        <dbReference type="SAM" id="MobiDB-lite"/>
    </source>
</evidence>
<dbReference type="EMBL" id="AQQZ01000001">
    <property type="protein sequence ID" value="KNG95210.1"/>
    <property type="molecule type" value="Genomic_DNA"/>
</dbReference>
<feature type="chain" id="PRO_5005554277" description="PepSY domain-containing protein" evidence="2">
    <location>
        <begin position="24"/>
        <end position="185"/>
    </location>
</feature>
<reference evidence="3 4" key="1">
    <citation type="journal article" date="2015" name="Int. J. Syst. Evol. Microbiol.">
        <title>Aestuariivita atlantica sp. nov., isolated from deep sea sediment of the Atlantic Ocean.</title>
        <authorList>
            <person name="Li G."/>
            <person name="Lai Q."/>
            <person name="Du Y."/>
            <person name="Liu X."/>
            <person name="Sun F."/>
            <person name="Shao Z."/>
        </authorList>
    </citation>
    <scope>NUCLEOTIDE SEQUENCE [LARGE SCALE GENOMIC DNA]</scope>
    <source>
        <strain evidence="3 4">22II-S11-z3</strain>
    </source>
</reference>
<dbReference type="STRING" id="1317121.ATO11_00775"/>
<dbReference type="AlphaFoldDB" id="A0A0L1JTY3"/>